<dbReference type="InterPro" id="IPR001537">
    <property type="entry name" value="SpoU_MeTrfase"/>
</dbReference>
<dbReference type="SUPFAM" id="SSF75217">
    <property type="entry name" value="alpha/beta knot"/>
    <property type="match status" value="1"/>
</dbReference>
<protein>
    <submittedName>
        <fullName evidence="4">RNA methyltransferase</fullName>
    </submittedName>
</protein>
<dbReference type="GO" id="GO:0032259">
    <property type="term" value="P:methylation"/>
    <property type="evidence" value="ECO:0007669"/>
    <property type="project" value="UniProtKB-KW"/>
</dbReference>
<reference evidence="4 5" key="1">
    <citation type="submission" date="2023-03" db="EMBL/GenBank/DDBJ databases">
        <title>Complete genome of Arcanobacterium canis strain DSM 25104 isolated in 2010 from a canine otitis externa in Germany.</title>
        <authorList>
            <person name="Borowiak M."/>
            <person name="Kreitlow A."/>
            <person name="Malorny B."/>
            <person name="Laemmler C."/>
            <person name="Prenger-Berninghoff E."/>
            <person name="Ploetz M."/>
            <person name="Abdulmawjood A."/>
        </authorList>
    </citation>
    <scope>NUCLEOTIDE SEQUENCE [LARGE SCALE GENOMIC DNA]</scope>
    <source>
        <strain evidence="4 5">DSM 25104</strain>
    </source>
</reference>
<dbReference type="Pfam" id="PF00588">
    <property type="entry name" value="SpoU_methylase"/>
    <property type="match status" value="1"/>
</dbReference>
<dbReference type="Proteomes" id="UP001215216">
    <property type="component" value="Chromosome"/>
</dbReference>
<dbReference type="Gene3D" id="3.30.1330.30">
    <property type="match status" value="1"/>
</dbReference>
<evidence type="ECO:0000256" key="2">
    <source>
        <dbReference type="ARBA" id="ARBA00022679"/>
    </source>
</evidence>
<dbReference type="GO" id="GO:0008168">
    <property type="term" value="F:methyltransferase activity"/>
    <property type="evidence" value="ECO:0007669"/>
    <property type="project" value="UniProtKB-KW"/>
</dbReference>
<dbReference type="Gene3D" id="3.40.1280.10">
    <property type="match status" value="1"/>
</dbReference>
<dbReference type="PANTHER" id="PTHR43191:SF12">
    <property type="entry name" value="RRNA METHYLASE"/>
    <property type="match status" value="1"/>
</dbReference>
<keyword evidence="2" id="KW-0808">Transferase</keyword>
<keyword evidence="1 4" id="KW-0489">Methyltransferase</keyword>
<dbReference type="SUPFAM" id="SSF55315">
    <property type="entry name" value="L30e-like"/>
    <property type="match status" value="1"/>
</dbReference>
<accession>A0ABY8G243</accession>
<gene>
    <name evidence="4" type="ORF">P7079_03920</name>
</gene>
<dbReference type="CDD" id="cd18095">
    <property type="entry name" value="SpoU-like_rRNA-MTase"/>
    <property type="match status" value="1"/>
</dbReference>
<evidence type="ECO:0000313" key="5">
    <source>
        <dbReference type="Proteomes" id="UP001215216"/>
    </source>
</evidence>
<evidence type="ECO:0000256" key="1">
    <source>
        <dbReference type="ARBA" id="ARBA00022603"/>
    </source>
</evidence>
<feature type="domain" description="tRNA/rRNA methyltransferase SpoU type" evidence="3">
    <location>
        <begin position="126"/>
        <end position="272"/>
    </location>
</feature>
<evidence type="ECO:0000259" key="3">
    <source>
        <dbReference type="Pfam" id="PF00588"/>
    </source>
</evidence>
<dbReference type="InterPro" id="IPR029026">
    <property type="entry name" value="tRNA_m1G_MTases_N"/>
</dbReference>
<evidence type="ECO:0000313" key="4">
    <source>
        <dbReference type="EMBL" id="WFM84131.1"/>
    </source>
</evidence>
<dbReference type="InterPro" id="IPR029064">
    <property type="entry name" value="Ribosomal_eL30-like_sf"/>
</dbReference>
<dbReference type="InterPro" id="IPR029028">
    <property type="entry name" value="Alpha/beta_knot_MTases"/>
</dbReference>
<dbReference type="RefSeq" id="WP_278013526.1">
    <property type="nucleotide sequence ID" value="NZ_CP121208.1"/>
</dbReference>
<keyword evidence="5" id="KW-1185">Reference proteome</keyword>
<proteinExistence type="predicted"/>
<dbReference type="PANTHER" id="PTHR43191">
    <property type="entry name" value="RRNA METHYLTRANSFERASE 3"/>
    <property type="match status" value="1"/>
</dbReference>
<name>A0ABY8G243_9ACTO</name>
<sequence length="278" mass="30276">MFIPIDSLDDVRLEDYTRLTDVALRRKLETERGLYIAEGDKVMARAVAAGHCVRSFLTAEKFLGLIQPIIHDATGSDDGGEIPVFVASDELMEELTGFHVHRGALAAFHRPELPAVEDILRGAHRVFVLENLVNHTNVGAVFRSAAALNVDAILATPTCSDPLYRRAVRVSMGTVFQVPWTRIENWPHSISSLKDAGWITVSLALREGALAIDEFSQLSQVRDPDSKIALILGTEGDGLSSRTIASADYSVIIPMAHGVDSLNVAAAGALAAWELRRR</sequence>
<dbReference type="EMBL" id="CP121208">
    <property type="protein sequence ID" value="WFM84131.1"/>
    <property type="molecule type" value="Genomic_DNA"/>
</dbReference>
<organism evidence="4 5">
    <name type="scientific">Arcanobacterium canis</name>
    <dbReference type="NCBI Taxonomy" id="999183"/>
    <lineage>
        <taxon>Bacteria</taxon>
        <taxon>Bacillati</taxon>
        <taxon>Actinomycetota</taxon>
        <taxon>Actinomycetes</taxon>
        <taxon>Actinomycetales</taxon>
        <taxon>Actinomycetaceae</taxon>
        <taxon>Arcanobacterium</taxon>
    </lineage>
</organism>
<dbReference type="InterPro" id="IPR051259">
    <property type="entry name" value="rRNA_Methyltransferase"/>
</dbReference>